<gene>
    <name evidence="1" type="ORF">DFR29_1083</name>
</gene>
<dbReference type="EMBL" id="SNZH01000008">
    <property type="protein sequence ID" value="TDR42420.1"/>
    <property type="molecule type" value="Genomic_DNA"/>
</dbReference>
<protein>
    <submittedName>
        <fullName evidence="1">Uncharacterized protein DUF4150</fullName>
    </submittedName>
</protein>
<dbReference type="OrthoDB" id="9807902at2"/>
<comment type="caution">
    <text evidence="1">The sequence shown here is derived from an EMBL/GenBank/DDBJ whole genome shotgun (WGS) entry which is preliminary data.</text>
</comment>
<reference evidence="1 2" key="1">
    <citation type="submission" date="2019-03" db="EMBL/GenBank/DDBJ databases">
        <title>Genomic Encyclopedia of Type Strains, Phase IV (KMG-IV): sequencing the most valuable type-strain genomes for metagenomic binning, comparative biology and taxonomic classification.</title>
        <authorList>
            <person name="Goeker M."/>
        </authorList>
    </citation>
    <scope>NUCLEOTIDE SEQUENCE [LARGE SCALE GENOMIC DNA]</scope>
    <source>
        <strain evidence="1 2">DSM 21667</strain>
    </source>
</reference>
<dbReference type="Gene3D" id="3.40.50.1820">
    <property type="entry name" value="alpha/beta hydrolase"/>
    <property type="match status" value="1"/>
</dbReference>
<evidence type="ECO:0000313" key="1">
    <source>
        <dbReference type="EMBL" id="TDR42420.1"/>
    </source>
</evidence>
<dbReference type="Proteomes" id="UP000295293">
    <property type="component" value="Unassembled WGS sequence"/>
</dbReference>
<dbReference type="AlphaFoldDB" id="A0A4R6YUY0"/>
<proteinExistence type="predicted"/>
<dbReference type="InterPro" id="IPR029058">
    <property type="entry name" value="AB_hydrolase_fold"/>
</dbReference>
<keyword evidence="2" id="KW-1185">Reference proteome</keyword>
<dbReference type="SUPFAM" id="SSF53474">
    <property type="entry name" value="alpha/beta-Hydrolases"/>
    <property type="match status" value="1"/>
</dbReference>
<dbReference type="Pfam" id="PF13665">
    <property type="entry name" value="Tox-PAAR-like"/>
    <property type="match status" value="1"/>
</dbReference>
<sequence>MADNLAARKDGKWRIVFLAPDFCLTPGSPTPVPYPVTSDLGMSKNVITSVRLNKKPAFVYDASKAPRTIGDQAGINKGVVSRTVGADCWPMMHSPDTRIGQKWVVRNGEMFYMNGNFNKPPGKNLSKKERWEERRRLIEQGKQSSDPKVRAAAERLERNNVGVEKAKLAQHIYDPSKPAPEGWTDISNNKEALAKYGLTPDDMSIKGTPSFRAGMYEPDPAVFGNSMKPSVVFQGTNPSSMTDWKNNFAQGLNMNSPYYDRAVNIGSAVGNSGQSVDIVGHSLGGGMASAASRASGAPAWTFNSAGLNSNTVGRYGGTNHVPTTENVTAYQVANEVLTGIQQQGWKGTLAGAGAGAAIGAAFGGPFGAAIGALAGGLAKLGLSAAMPDAVGNKFPLEGHGNPVSRHGMDQVIDGIEKQKDEDVAIISAAGGG</sequence>
<dbReference type="RefSeq" id="WP_133819244.1">
    <property type="nucleotide sequence ID" value="NZ_SNZH01000008.1"/>
</dbReference>
<organism evidence="1 2">
    <name type="scientific">Tahibacter aquaticus</name>
    <dbReference type="NCBI Taxonomy" id="520092"/>
    <lineage>
        <taxon>Bacteria</taxon>
        <taxon>Pseudomonadati</taxon>
        <taxon>Pseudomonadota</taxon>
        <taxon>Gammaproteobacteria</taxon>
        <taxon>Lysobacterales</taxon>
        <taxon>Rhodanobacteraceae</taxon>
        <taxon>Tahibacter</taxon>
    </lineage>
</organism>
<accession>A0A4R6YUY0</accession>
<name>A0A4R6YUY0_9GAMM</name>
<dbReference type="Pfam" id="PF26363">
    <property type="entry name" value="Phospholipase-like"/>
    <property type="match status" value="1"/>
</dbReference>
<evidence type="ECO:0000313" key="2">
    <source>
        <dbReference type="Proteomes" id="UP000295293"/>
    </source>
</evidence>